<dbReference type="STRING" id="862908.BMS_1032"/>
<dbReference type="eggNOG" id="ENOG502ZBWN">
    <property type="taxonomic scope" value="Bacteria"/>
</dbReference>
<keyword evidence="1" id="KW-0812">Transmembrane</keyword>
<name>E1WXV9_HALMS</name>
<accession>E1WXV9</accession>
<dbReference type="PATRIC" id="fig|862908.3.peg.983"/>
<feature type="transmembrane region" description="Helical" evidence="1">
    <location>
        <begin position="203"/>
        <end position="228"/>
    </location>
</feature>
<feature type="transmembrane region" description="Helical" evidence="1">
    <location>
        <begin position="67"/>
        <end position="89"/>
    </location>
</feature>
<dbReference type="RefSeq" id="WP_014243700.1">
    <property type="nucleotide sequence ID" value="NC_016620.1"/>
</dbReference>
<evidence type="ECO:0000313" key="3">
    <source>
        <dbReference type="Proteomes" id="UP000008963"/>
    </source>
</evidence>
<dbReference type="HOGENOM" id="CLU_956082_0_0_7"/>
<reference evidence="3" key="1">
    <citation type="journal article" date="2013" name="ISME J.">
        <title>A small predatory core genome in the divergent marine Bacteriovorax marinus SJ and the terrestrial Bdellovibrio bacteriovorus.</title>
        <authorList>
            <person name="Crossman L.C."/>
            <person name="Chen H."/>
            <person name="Cerdeno-Tarraga A.M."/>
            <person name="Brooks K."/>
            <person name="Quail M.A."/>
            <person name="Pineiro S.A."/>
            <person name="Hobley L."/>
            <person name="Sockett R.E."/>
            <person name="Bentley S.D."/>
            <person name="Parkhill J."/>
            <person name="Williams H.N."/>
            <person name="Stine O.C."/>
        </authorList>
    </citation>
    <scope>NUCLEOTIDE SEQUENCE [LARGE SCALE GENOMIC DNA]</scope>
    <source>
        <strain evidence="3">ATCC BAA-682 / DSM 15412 / SJ</strain>
    </source>
</reference>
<feature type="transmembrane region" description="Helical" evidence="1">
    <location>
        <begin position="96"/>
        <end position="114"/>
    </location>
</feature>
<evidence type="ECO:0000313" key="2">
    <source>
        <dbReference type="EMBL" id="CBW25916.1"/>
    </source>
</evidence>
<dbReference type="EMBL" id="FQ312005">
    <property type="protein sequence ID" value="CBW25916.1"/>
    <property type="molecule type" value="Genomic_DNA"/>
</dbReference>
<dbReference type="KEGG" id="bmx:BMS_1032"/>
<gene>
    <name evidence="2" type="ordered locus">BMS_1032</name>
</gene>
<dbReference type="Proteomes" id="UP000008963">
    <property type="component" value="Chromosome"/>
</dbReference>
<protein>
    <submittedName>
        <fullName evidence="2">Membrane protein</fullName>
    </submittedName>
</protein>
<keyword evidence="1" id="KW-0472">Membrane</keyword>
<keyword evidence="1" id="KW-1133">Transmembrane helix</keyword>
<keyword evidence="3" id="KW-1185">Reference proteome</keyword>
<evidence type="ECO:0000256" key="1">
    <source>
        <dbReference type="SAM" id="Phobius"/>
    </source>
</evidence>
<organism evidence="2 3">
    <name type="scientific">Halobacteriovorax marinus (strain ATCC BAA-682 / DSM 15412 / SJ)</name>
    <name type="common">Bacteriovorax marinus</name>
    <dbReference type="NCBI Taxonomy" id="862908"/>
    <lineage>
        <taxon>Bacteria</taxon>
        <taxon>Pseudomonadati</taxon>
        <taxon>Bdellovibrionota</taxon>
        <taxon>Bacteriovoracia</taxon>
        <taxon>Bacteriovoracales</taxon>
        <taxon>Halobacteriovoraceae</taxon>
        <taxon>Halobacteriovorax</taxon>
    </lineage>
</organism>
<sequence>MLEQRNILETLLRFSAFFVLIGRGIQHLFFDVPIRILLWNESLLSPLFNLFGWSWRSYVTNPLTDFLINLFVILIGCFLCVCSLFAILNLRKGEKLLLLSGVYLVFLSAIYMSAKFFIPAQFIEYSAQMFSPFALLLYWRRGESERLILFIRIAVALTFIGHGAYALGIFPVPGNFIDMVINILGCDESFARNFLKVMGSLDFLAAILLFIPMLSHWALGFCAMWGVLTSLARVSEASVFGVSHILSSMGHEFIMRGPHFILPVVLIYCAHKKSLQRVKAFHIN</sequence>
<proteinExistence type="predicted"/>
<dbReference type="AlphaFoldDB" id="E1WXV9"/>
<feature type="transmembrane region" description="Helical" evidence="1">
    <location>
        <begin position="150"/>
        <end position="170"/>
    </location>
</feature>
<dbReference type="OrthoDB" id="839794at2"/>